<dbReference type="GO" id="GO:0015666">
    <property type="term" value="F:restriction endodeoxyribonuclease activity"/>
    <property type="evidence" value="ECO:0007669"/>
    <property type="project" value="TreeGrafter"/>
</dbReference>
<dbReference type="EMBL" id="CBTJ020000001">
    <property type="protein sequence ID" value="CDI00952.1"/>
    <property type="molecule type" value="Genomic_DNA"/>
</dbReference>
<feature type="domain" description="Restriction endonuclease type IV Mrr" evidence="2">
    <location>
        <begin position="147"/>
        <end position="230"/>
    </location>
</feature>
<dbReference type="InterPro" id="IPR025745">
    <property type="entry name" value="Mrr-like_N_dom"/>
</dbReference>
<organism evidence="4 5">
    <name type="scientific">Candidatus Competibacter denitrificans Run_A_D11</name>
    <dbReference type="NCBI Taxonomy" id="1400863"/>
    <lineage>
        <taxon>Bacteria</taxon>
        <taxon>Pseudomonadati</taxon>
        <taxon>Pseudomonadota</taxon>
        <taxon>Gammaproteobacteria</taxon>
        <taxon>Candidatus Competibacteraceae</taxon>
        <taxon>Candidatus Competibacter</taxon>
    </lineage>
</organism>
<evidence type="ECO:0000259" key="2">
    <source>
        <dbReference type="Pfam" id="PF04471"/>
    </source>
</evidence>
<dbReference type="InterPro" id="IPR011856">
    <property type="entry name" value="tRNA_endonuc-like_dom_sf"/>
</dbReference>
<dbReference type="InterPro" id="IPR011335">
    <property type="entry name" value="Restrct_endonuc-II-like"/>
</dbReference>
<keyword evidence="4" id="KW-0255">Endonuclease</keyword>
<feature type="compositionally biased region" description="Basic and acidic residues" evidence="1">
    <location>
        <begin position="104"/>
        <end position="122"/>
    </location>
</feature>
<dbReference type="OrthoDB" id="9803736at2"/>
<dbReference type="InterPro" id="IPR052906">
    <property type="entry name" value="Type_IV_Methyl-Rstrct_Enzyme"/>
</dbReference>
<accession>W6M0M6</accession>
<reference evidence="4" key="1">
    <citation type="submission" date="2013-07" db="EMBL/GenBank/DDBJ databases">
        <authorList>
            <person name="McIlroy S."/>
        </authorList>
    </citation>
    <scope>NUCLEOTIDE SEQUENCE [LARGE SCALE GENOMIC DNA]</scope>
    <source>
        <strain evidence="4">Run_A_D11</strain>
    </source>
</reference>
<dbReference type="PANTHER" id="PTHR30015">
    <property type="entry name" value="MRR RESTRICTION SYSTEM PROTEIN"/>
    <property type="match status" value="1"/>
</dbReference>
<dbReference type="GO" id="GO:0003677">
    <property type="term" value="F:DNA binding"/>
    <property type="evidence" value="ECO:0007669"/>
    <property type="project" value="InterPro"/>
</dbReference>
<protein>
    <submittedName>
        <fullName evidence="4">Restriction endonuclease</fullName>
    </submittedName>
</protein>
<keyword evidence="4" id="KW-0378">Hydrolase</keyword>
<dbReference type="Pfam" id="PF14338">
    <property type="entry name" value="Mrr_N"/>
    <property type="match status" value="1"/>
</dbReference>
<dbReference type="Pfam" id="PF04471">
    <property type="entry name" value="Mrr_cat"/>
    <property type="match status" value="1"/>
</dbReference>
<evidence type="ECO:0000313" key="4">
    <source>
        <dbReference type="EMBL" id="CDI00952.1"/>
    </source>
</evidence>
<evidence type="ECO:0000259" key="3">
    <source>
        <dbReference type="Pfam" id="PF14338"/>
    </source>
</evidence>
<feature type="domain" description="Restriction system protein Mrr-like N-terminal" evidence="3">
    <location>
        <begin position="7"/>
        <end position="89"/>
    </location>
</feature>
<gene>
    <name evidence="4" type="ORF">BN873_10208</name>
</gene>
<dbReference type="InterPro" id="IPR007560">
    <property type="entry name" value="Restrct_endonuc_IV_Mrr"/>
</dbReference>
<dbReference type="GO" id="GO:0009307">
    <property type="term" value="P:DNA restriction-modification system"/>
    <property type="evidence" value="ECO:0007669"/>
    <property type="project" value="InterPro"/>
</dbReference>
<sequence>MNQVPTYDLLINPLFQALKQLGGSGSIEEIYEKVTENLKFPEEVLNVPHNPEKSNQTEVEYRLAWARTYLKKYGVLENSSRGVWAIAPDKRHIEKIDHKEVARAVREMDRKERPNRKSKETDGNSIDEELPEEVRTWREQLHHILTQEIDSSAFERLVKRLLRESGFVQVEVTGRSGDGGIDGKGIARINGLLSFHVIFQCKKYQGAVSSSDIRDFRGAMVGRADKGLFVGVTQLGL</sequence>
<evidence type="ECO:0000256" key="1">
    <source>
        <dbReference type="SAM" id="MobiDB-lite"/>
    </source>
</evidence>
<dbReference type="AlphaFoldDB" id="W6M0M6"/>
<name>W6M0M6_9GAMM</name>
<reference evidence="4" key="2">
    <citation type="submission" date="2014-03" db="EMBL/GenBank/DDBJ databases">
        <title>Candidatus Competibacter-lineage genomes retrieved from metagenomes reveal functional metabolic diversity.</title>
        <authorList>
            <person name="McIlroy S.J."/>
            <person name="Albertsen M."/>
            <person name="Andresen E.K."/>
            <person name="Saunders A.M."/>
            <person name="Kristiansen R."/>
            <person name="Stokholm-Bjerregaard M."/>
            <person name="Nielsen K.L."/>
            <person name="Nielsen P.H."/>
        </authorList>
    </citation>
    <scope>NUCLEOTIDE SEQUENCE</scope>
    <source>
        <strain evidence="4">Run_A_D11</strain>
    </source>
</reference>
<dbReference type="SUPFAM" id="SSF52980">
    <property type="entry name" value="Restriction endonuclease-like"/>
    <property type="match status" value="1"/>
</dbReference>
<dbReference type="PANTHER" id="PTHR30015:SF7">
    <property type="entry name" value="TYPE IV METHYL-DIRECTED RESTRICTION ENZYME ECOKMRR"/>
    <property type="match status" value="1"/>
</dbReference>
<evidence type="ECO:0000313" key="5">
    <source>
        <dbReference type="Proteomes" id="UP000035760"/>
    </source>
</evidence>
<dbReference type="Gene3D" id="3.40.1350.10">
    <property type="match status" value="1"/>
</dbReference>
<keyword evidence="4" id="KW-0540">Nuclease</keyword>
<dbReference type="STRING" id="1400863.BN873_10208"/>
<dbReference type="Proteomes" id="UP000035760">
    <property type="component" value="Unassembled WGS sequence"/>
</dbReference>
<proteinExistence type="predicted"/>
<comment type="caution">
    <text evidence="4">The sequence shown here is derived from an EMBL/GenBank/DDBJ whole genome shotgun (WGS) entry which is preliminary data.</text>
</comment>
<feature type="region of interest" description="Disordered" evidence="1">
    <location>
        <begin position="104"/>
        <end position="130"/>
    </location>
</feature>
<keyword evidence="5" id="KW-1185">Reference proteome</keyword>